<keyword evidence="4 9" id="KW-0812">Transmembrane</keyword>
<dbReference type="Pfam" id="PF19055">
    <property type="entry name" value="ABC2_membrane_7"/>
    <property type="match status" value="1"/>
</dbReference>
<proteinExistence type="inferred from homology"/>
<organism evidence="11 12">
    <name type="scientific">Pseudogymnoascus verrucosus</name>
    <dbReference type="NCBI Taxonomy" id="342668"/>
    <lineage>
        <taxon>Eukaryota</taxon>
        <taxon>Fungi</taxon>
        <taxon>Dikarya</taxon>
        <taxon>Ascomycota</taxon>
        <taxon>Pezizomycotina</taxon>
        <taxon>Leotiomycetes</taxon>
        <taxon>Thelebolales</taxon>
        <taxon>Thelebolaceae</taxon>
        <taxon>Pseudogymnoascus</taxon>
    </lineage>
</organism>
<evidence type="ECO:0000313" key="12">
    <source>
        <dbReference type="Proteomes" id="UP000091956"/>
    </source>
</evidence>
<evidence type="ECO:0000256" key="4">
    <source>
        <dbReference type="ARBA" id="ARBA00022692"/>
    </source>
</evidence>
<comment type="similarity">
    <text evidence="2">Belongs to the ABC transporter superfamily. ABCG family. Eye pigment precursor importer (TC 3.A.1.204) subfamily.</text>
</comment>
<dbReference type="SMART" id="SM00382">
    <property type="entry name" value="AAA"/>
    <property type="match status" value="1"/>
</dbReference>
<gene>
    <name evidence="11" type="ORF">VE01_05303</name>
</gene>
<keyword evidence="6" id="KW-0067">ATP-binding</keyword>
<dbReference type="GO" id="GO:0016020">
    <property type="term" value="C:membrane"/>
    <property type="evidence" value="ECO:0007669"/>
    <property type="project" value="UniProtKB-SubCell"/>
</dbReference>
<keyword evidence="12" id="KW-1185">Reference proteome</keyword>
<dbReference type="InterPro" id="IPR003593">
    <property type="entry name" value="AAA+_ATPase"/>
</dbReference>
<dbReference type="STRING" id="342668.A0A1B8GL45"/>
<dbReference type="Pfam" id="PF01061">
    <property type="entry name" value="ABC2_membrane"/>
    <property type="match status" value="1"/>
</dbReference>
<dbReference type="GeneID" id="28838689"/>
<evidence type="ECO:0000256" key="6">
    <source>
        <dbReference type="ARBA" id="ARBA00022840"/>
    </source>
</evidence>
<dbReference type="InterPro" id="IPR013525">
    <property type="entry name" value="ABC2_TM"/>
</dbReference>
<dbReference type="InterPro" id="IPR027417">
    <property type="entry name" value="P-loop_NTPase"/>
</dbReference>
<protein>
    <recommendedName>
        <fullName evidence="10">ABC transporter domain-containing protein</fullName>
    </recommendedName>
</protein>
<reference evidence="11 12" key="1">
    <citation type="submission" date="2016-03" db="EMBL/GenBank/DDBJ databases">
        <title>Comparative genomics of Pseudogymnoascus destructans, the fungus causing white-nose syndrome of bats.</title>
        <authorList>
            <person name="Palmer J.M."/>
            <person name="Drees K.P."/>
            <person name="Foster J.T."/>
            <person name="Lindner D.L."/>
        </authorList>
    </citation>
    <scope>NUCLEOTIDE SEQUENCE [LARGE SCALE GENOMIC DNA]</scope>
    <source>
        <strain evidence="11 12">UAMH 10579</strain>
    </source>
</reference>
<dbReference type="InterPro" id="IPR052215">
    <property type="entry name" value="Plant_ABCG"/>
</dbReference>
<keyword evidence="7 9" id="KW-1133">Transmembrane helix</keyword>
<evidence type="ECO:0000256" key="7">
    <source>
        <dbReference type="ARBA" id="ARBA00022989"/>
    </source>
</evidence>
<sequence>MDLEQRPTSEKQLINTTVHNITWRGITVTVTDRKTKQSKTLVDNIEGVVQAGECCAIMGPSGSGKTTLLNVLARRSTKAKSIEGSILVNGRPLTKSEFRQASCLVNQEEVFIGGLSVYETLSFPSRLARYGSSTERLVQVSALLESFGLTDQANTIIGTSLRKGISDGQKRRVAIARQLVVSPRILFLDEPTSGLDSAASFEVVQYLQALARRNNLIIIFSIHQPSTSIFNLFDKLLLISAGKPHYFGAVSDVVAYYSNIGIEIPLHSNVPDFLLELVNIDFSQDKVYAALRLVELQSAWQASANAKTAHDTILCAENGAECLKIESGNNRPRMGSRTVTLLHRSLVKTYRDPMAYGIRLAFSLSFAILIGTVWLRLDLEQESISFLVSEIFFALCFMSMAAIIYAPAFIEDYLQSAQDFHNGLYGPTEFAVSNFLISIPTNFLLSLVFSITCYWLSNLVPSATAFFTWVLWVFLTALAAEALVVVVACILPDFIFTIACSSFLNSLLLCGQGFFISYSSLNPFYRFGIHYWDYLAYAFQGLMVSQFRGAKYSCGTHCSCMYASDLANQCQVAGKAVLERYGYEEKGQFGRNIGITVAIVLGYRVASWILIKLKN</sequence>
<keyword evidence="3" id="KW-0813">Transport</keyword>
<evidence type="ECO:0000256" key="5">
    <source>
        <dbReference type="ARBA" id="ARBA00022741"/>
    </source>
</evidence>
<keyword evidence="8 9" id="KW-0472">Membrane</keyword>
<dbReference type="GO" id="GO:0005524">
    <property type="term" value="F:ATP binding"/>
    <property type="evidence" value="ECO:0007669"/>
    <property type="project" value="UniProtKB-KW"/>
</dbReference>
<dbReference type="PROSITE" id="PS50893">
    <property type="entry name" value="ABC_TRANSPORTER_2"/>
    <property type="match status" value="1"/>
</dbReference>
<dbReference type="Gene3D" id="3.40.50.300">
    <property type="entry name" value="P-loop containing nucleotide triphosphate hydrolases"/>
    <property type="match status" value="1"/>
</dbReference>
<evidence type="ECO:0000256" key="2">
    <source>
        <dbReference type="ARBA" id="ARBA00005814"/>
    </source>
</evidence>
<dbReference type="PANTHER" id="PTHR48042:SF11">
    <property type="entry name" value="ABC TRANSPORTER G FAMILY MEMBER 11"/>
    <property type="match status" value="1"/>
</dbReference>
<dbReference type="InterPro" id="IPR043926">
    <property type="entry name" value="ABCG_dom"/>
</dbReference>
<dbReference type="PANTHER" id="PTHR48042">
    <property type="entry name" value="ABC TRANSPORTER G FAMILY MEMBER 11"/>
    <property type="match status" value="1"/>
</dbReference>
<evidence type="ECO:0000256" key="3">
    <source>
        <dbReference type="ARBA" id="ARBA00022448"/>
    </source>
</evidence>
<dbReference type="RefSeq" id="XP_018130294.1">
    <property type="nucleotide sequence ID" value="XM_018274768.2"/>
</dbReference>
<keyword evidence="5" id="KW-0547">Nucleotide-binding</keyword>
<dbReference type="Pfam" id="PF00005">
    <property type="entry name" value="ABC_tran"/>
    <property type="match status" value="1"/>
</dbReference>
<accession>A0A1B8GL45</accession>
<comment type="subcellular location">
    <subcellularLocation>
        <location evidence="1">Membrane</location>
        <topology evidence="1">Multi-pass membrane protein</topology>
    </subcellularLocation>
</comment>
<dbReference type="SUPFAM" id="SSF52540">
    <property type="entry name" value="P-loop containing nucleoside triphosphate hydrolases"/>
    <property type="match status" value="1"/>
</dbReference>
<evidence type="ECO:0000259" key="10">
    <source>
        <dbReference type="PROSITE" id="PS50893"/>
    </source>
</evidence>
<name>A0A1B8GL45_9PEZI</name>
<feature type="transmembrane region" description="Helical" evidence="9">
    <location>
        <begin position="354"/>
        <end position="375"/>
    </location>
</feature>
<feature type="transmembrane region" description="Helical" evidence="9">
    <location>
        <begin position="494"/>
        <end position="516"/>
    </location>
</feature>
<reference evidence="12" key="2">
    <citation type="journal article" date="2018" name="Nat. Commun.">
        <title>Extreme sensitivity to ultraviolet light in the fungal pathogen causing white-nose syndrome of bats.</title>
        <authorList>
            <person name="Palmer J.M."/>
            <person name="Drees K.P."/>
            <person name="Foster J.T."/>
            <person name="Lindner D.L."/>
        </authorList>
    </citation>
    <scope>NUCLEOTIDE SEQUENCE [LARGE SCALE GENOMIC DNA]</scope>
    <source>
        <strain evidence="12">UAMH 10579</strain>
    </source>
</reference>
<feature type="transmembrane region" description="Helical" evidence="9">
    <location>
        <begin position="430"/>
        <end position="457"/>
    </location>
</feature>
<dbReference type="CDD" id="cd03213">
    <property type="entry name" value="ABCG_EPDR"/>
    <property type="match status" value="1"/>
</dbReference>
<evidence type="ECO:0000313" key="11">
    <source>
        <dbReference type="EMBL" id="OBT96561.1"/>
    </source>
</evidence>
<evidence type="ECO:0000256" key="1">
    <source>
        <dbReference type="ARBA" id="ARBA00004141"/>
    </source>
</evidence>
<feature type="transmembrane region" description="Helical" evidence="9">
    <location>
        <begin position="387"/>
        <end position="410"/>
    </location>
</feature>
<dbReference type="AlphaFoldDB" id="A0A1B8GL45"/>
<dbReference type="EMBL" id="KV460227">
    <property type="protein sequence ID" value="OBT96561.1"/>
    <property type="molecule type" value="Genomic_DNA"/>
</dbReference>
<dbReference type="InterPro" id="IPR003439">
    <property type="entry name" value="ABC_transporter-like_ATP-bd"/>
</dbReference>
<dbReference type="GO" id="GO:0140359">
    <property type="term" value="F:ABC-type transporter activity"/>
    <property type="evidence" value="ECO:0007669"/>
    <property type="project" value="InterPro"/>
</dbReference>
<dbReference type="GO" id="GO:0016887">
    <property type="term" value="F:ATP hydrolysis activity"/>
    <property type="evidence" value="ECO:0007669"/>
    <property type="project" value="InterPro"/>
</dbReference>
<feature type="transmembrane region" description="Helical" evidence="9">
    <location>
        <begin position="593"/>
        <end position="611"/>
    </location>
</feature>
<feature type="domain" description="ABC transporter" evidence="10">
    <location>
        <begin position="23"/>
        <end position="266"/>
    </location>
</feature>
<feature type="transmembrane region" description="Helical" evidence="9">
    <location>
        <begin position="469"/>
        <end position="488"/>
    </location>
</feature>
<dbReference type="Proteomes" id="UP000091956">
    <property type="component" value="Unassembled WGS sequence"/>
</dbReference>
<evidence type="ECO:0000256" key="9">
    <source>
        <dbReference type="SAM" id="Phobius"/>
    </source>
</evidence>
<evidence type="ECO:0000256" key="8">
    <source>
        <dbReference type="ARBA" id="ARBA00023136"/>
    </source>
</evidence>